<dbReference type="RefSeq" id="WP_386402051.1">
    <property type="nucleotide sequence ID" value="NZ_JBHTJH010000001.1"/>
</dbReference>
<organism evidence="1 2">
    <name type="scientific">Sungkyunkwania multivorans</name>
    <dbReference type="NCBI Taxonomy" id="1173618"/>
    <lineage>
        <taxon>Bacteria</taxon>
        <taxon>Pseudomonadati</taxon>
        <taxon>Bacteroidota</taxon>
        <taxon>Flavobacteriia</taxon>
        <taxon>Flavobacteriales</taxon>
        <taxon>Flavobacteriaceae</taxon>
        <taxon>Sungkyunkwania</taxon>
    </lineage>
</organism>
<name>A0ABW3CU82_9FLAO</name>
<comment type="caution">
    <text evidence="1">The sequence shown here is derived from an EMBL/GenBank/DDBJ whole genome shotgun (WGS) entry which is preliminary data.</text>
</comment>
<keyword evidence="2" id="KW-1185">Reference proteome</keyword>
<evidence type="ECO:0000313" key="2">
    <source>
        <dbReference type="Proteomes" id="UP001596978"/>
    </source>
</evidence>
<dbReference type="EMBL" id="JBHTJH010000001">
    <property type="protein sequence ID" value="MFD0860572.1"/>
    <property type="molecule type" value="Genomic_DNA"/>
</dbReference>
<dbReference type="Proteomes" id="UP001596978">
    <property type="component" value="Unassembled WGS sequence"/>
</dbReference>
<reference evidence="2" key="1">
    <citation type="journal article" date="2019" name="Int. J. Syst. Evol. Microbiol.">
        <title>The Global Catalogue of Microorganisms (GCM) 10K type strain sequencing project: providing services to taxonomists for standard genome sequencing and annotation.</title>
        <authorList>
            <consortium name="The Broad Institute Genomics Platform"/>
            <consortium name="The Broad Institute Genome Sequencing Center for Infectious Disease"/>
            <person name="Wu L."/>
            <person name="Ma J."/>
        </authorList>
    </citation>
    <scope>NUCLEOTIDE SEQUENCE [LARGE SCALE GENOMIC DNA]</scope>
    <source>
        <strain evidence="2">CCUG 62952</strain>
    </source>
</reference>
<accession>A0ABW3CU82</accession>
<proteinExistence type="predicted"/>
<gene>
    <name evidence="1" type="ORF">ACFQ1M_00005</name>
</gene>
<sequence length="116" mass="13769">MKDYRLTIITENQKSLEKANMLGSLICNTLNTRETFEATKYDKFENSYKIEFSGQIKNLENSISESIELTDRIVNSWSVEFKRKENEIALLFTKTEFSNFRKQEFNVIVWANFEMD</sequence>
<evidence type="ECO:0000313" key="1">
    <source>
        <dbReference type="EMBL" id="MFD0860572.1"/>
    </source>
</evidence>
<protein>
    <submittedName>
        <fullName evidence="1">Uncharacterized protein</fullName>
    </submittedName>
</protein>